<name>A0A1F5QB69_9BACT</name>
<reference evidence="1 2" key="1">
    <citation type="journal article" date="2016" name="Nat. Commun.">
        <title>Thousands of microbial genomes shed light on interconnected biogeochemical processes in an aquifer system.</title>
        <authorList>
            <person name="Anantharaman K."/>
            <person name="Brown C.T."/>
            <person name="Hug L.A."/>
            <person name="Sharon I."/>
            <person name="Castelle C.J."/>
            <person name="Probst A.J."/>
            <person name="Thomas B.C."/>
            <person name="Singh A."/>
            <person name="Wilkins M.J."/>
            <person name="Karaoz U."/>
            <person name="Brodie E.L."/>
            <person name="Williams K.H."/>
            <person name="Hubbard S.S."/>
            <person name="Banfield J.F."/>
        </authorList>
    </citation>
    <scope>NUCLEOTIDE SEQUENCE [LARGE SCALE GENOMIC DNA]</scope>
</reference>
<dbReference type="Proteomes" id="UP000177235">
    <property type="component" value="Unassembled WGS sequence"/>
</dbReference>
<dbReference type="AlphaFoldDB" id="A0A1F5QB69"/>
<gene>
    <name evidence="1" type="ORF">A3J05_03835</name>
</gene>
<evidence type="ECO:0000313" key="1">
    <source>
        <dbReference type="EMBL" id="OGE99443.1"/>
    </source>
</evidence>
<proteinExistence type="predicted"/>
<comment type="caution">
    <text evidence="1">The sequence shown here is derived from an EMBL/GenBank/DDBJ whole genome shotgun (WGS) entry which is preliminary data.</text>
</comment>
<evidence type="ECO:0000313" key="2">
    <source>
        <dbReference type="Proteomes" id="UP000177235"/>
    </source>
</evidence>
<sequence>MCRSDDRFGLGPGIGVTSKQPFITLEPGDRFHLEKEHGKPADERRGMMKLDGKYKKVDGKEEGKAVIISGPKEHLGKAFHIPDDVGVVKD</sequence>
<protein>
    <submittedName>
        <fullName evidence="1">Uncharacterized protein</fullName>
    </submittedName>
</protein>
<accession>A0A1F5QB69</accession>
<dbReference type="EMBL" id="MFFF01000019">
    <property type="protein sequence ID" value="OGE99443.1"/>
    <property type="molecule type" value="Genomic_DNA"/>
</dbReference>
<organism evidence="1 2">
    <name type="scientific">Candidatus Doudnabacteria bacterium RIFCSPLOWO2_02_FULL_48_13</name>
    <dbReference type="NCBI Taxonomy" id="1817845"/>
    <lineage>
        <taxon>Bacteria</taxon>
        <taxon>Candidatus Doudnaibacteriota</taxon>
    </lineage>
</organism>